<reference evidence="1 5" key="1">
    <citation type="journal article" date="2017" name="Clin. Infect. Dis.">
        <title>Increased Risk for Meningococcal Disease among Men who have Sex with Men in the United States, 2012-2015.</title>
        <authorList>
            <person name="Folaranmi T.A."/>
            <person name="Kretz C.B."/>
            <person name="Kamiya H."/>
            <person name="MacNeil J.R."/>
            <person name="Whaley M.J."/>
            <person name="Blain A."/>
            <person name="Antwi M."/>
            <person name="Dorsinville M."/>
            <person name="Pacilli M."/>
            <person name="Smith S."/>
            <person name="Civen R."/>
            <person name="Ngo V."/>
            <person name="Winter K."/>
            <person name="Harriman K."/>
            <person name="Wang X."/>
            <person name="Bowen V.B."/>
            <person name="Patel M."/>
            <person name="Martin S."/>
            <person name="Misegades L."/>
            <person name="Meyer S.A."/>
        </authorList>
    </citation>
    <scope>NUCLEOTIDE SEQUENCE [LARGE SCALE GENOMIC DNA]</scope>
    <source>
        <strain evidence="1 5">M26503</strain>
    </source>
</reference>
<sequence>MTIFKLLDLQSDLPIEIGCATYVLSRALIFQPCNPKELL</sequence>
<comment type="caution">
    <text evidence="4">The sequence shown here is derived from an EMBL/GenBank/DDBJ whole genome shotgun (WGS) entry which is preliminary data.</text>
</comment>
<dbReference type="AlphaFoldDB" id="A0A1B1X1W6"/>
<evidence type="ECO:0000313" key="7">
    <source>
        <dbReference type="Proteomes" id="UP000283666"/>
    </source>
</evidence>
<dbReference type="EMBL" id="NTLY01000002">
    <property type="protein sequence ID" value="PBJ87920.1"/>
    <property type="molecule type" value="Genomic_DNA"/>
</dbReference>
<evidence type="ECO:0000313" key="1">
    <source>
        <dbReference type="EMBL" id="PBJ87920.1"/>
    </source>
</evidence>
<evidence type="ECO:0000313" key="5">
    <source>
        <dbReference type="Proteomes" id="UP000217930"/>
    </source>
</evidence>
<reference evidence="2 6" key="2">
    <citation type="submission" date="2017-08" db="EMBL/GenBank/DDBJ databases">
        <title>Meningococcal Conjunctivitis and Endemic Carriage at a Military Recruit Training Center.</title>
        <authorList>
            <person name="Bobb A.J."/>
            <person name="Galac M.R."/>
            <person name="Snesrud E."/>
            <person name="Clagett C.D."/>
        </authorList>
    </citation>
    <scope>NUCLEOTIDE SEQUENCE [LARGE SCALE GENOMIC DNA]</scope>
    <source>
        <strain evidence="2 6">MRSN431200</strain>
    </source>
</reference>
<evidence type="ECO:0000313" key="4">
    <source>
        <dbReference type="EMBL" id="RQK79681.1"/>
    </source>
</evidence>
<organism evidence="4 7">
    <name type="scientific">Neisseria meningitidis</name>
    <dbReference type="NCBI Taxonomy" id="487"/>
    <lineage>
        <taxon>Bacteria</taxon>
        <taxon>Pseudomonadati</taxon>
        <taxon>Pseudomonadota</taxon>
        <taxon>Betaproteobacteria</taxon>
        <taxon>Neisseriales</taxon>
        <taxon>Neisseriaceae</taxon>
        <taxon>Neisseria</taxon>
    </lineage>
</organism>
<protein>
    <submittedName>
        <fullName evidence="4">Uncharacterized protein</fullName>
    </submittedName>
</protein>
<evidence type="ECO:0000313" key="6">
    <source>
        <dbReference type="Proteomes" id="UP000260504"/>
    </source>
</evidence>
<reference evidence="1" key="4">
    <citation type="submission" date="2017-09" db="EMBL/GenBank/DDBJ databases">
        <authorList>
            <person name="Kretz C."/>
            <person name="Retchless A."/>
            <person name="Wang X."/>
        </authorList>
    </citation>
    <scope>NUCLEOTIDE SEQUENCE</scope>
    <source>
        <strain evidence="1">M26503</strain>
    </source>
</reference>
<dbReference type="EMBL" id="NVYQ01000074">
    <property type="protein sequence ID" value="RGB17219.1"/>
    <property type="molecule type" value="Genomic_DNA"/>
</dbReference>
<evidence type="ECO:0000313" key="2">
    <source>
        <dbReference type="EMBL" id="RGB17219.1"/>
    </source>
</evidence>
<dbReference type="Proteomes" id="UP000217930">
    <property type="component" value="Unassembled WGS sequence"/>
</dbReference>
<dbReference type="Proteomes" id="UP000283829">
    <property type="component" value="Unassembled WGS sequence"/>
</dbReference>
<reference evidence="7 8" key="3">
    <citation type="submission" date="2017-09" db="EMBL/GenBank/DDBJ databases">
        <title>Phenotypic and genotypic characterization of Colombian isolates of Neisseria meningitidis recovered from invasive disease.</title>
        <authorList>
            <person name="Duarte C."/>
            <person name="Gabastou J.M."/>
            <person name="Moreno J."/>
        </authorList>
    </citation>
    <scope>NUCLEOTIDE SEQUENCE [LARGE SCALE GENOMIC DNA]</scope>
    <source>
        <strain evidence="4 7">INS-Nm1012</strain>
        <strain evidence="3 8">INS-Nm1124</strain>
    </source>
</reference>
<evidence type="ECO:0000313" key="8">
    <source>
        <dbReference type="Proteomes" id="UP000283829"/>
    </source>
</evidence>
<dbReference type="EMBL" id="NWXB01000003">
    <property type="protein sequence ID" value="RQJ68175.1"/>
    <property type="molecule type" value="Genomic_DNA"/>
</dbReference>
<dbReference type="EMBL" id="NWZY01000008">
    <property type="protein sequence ID" value="RQK79681.1"/>
    <property type="molecule type" value="Genomic_DNA"/>
</dbReference>
<dbReference type="Proteomes" id="UP000260504">
    <property type="component" value="Unassembled WGS sequence"/>
</dbReference>
<proteinExistence type="predicted"/>
<name>A0A1B1X1W6_NEIME</name>
<gene>
    <name evidence="2" type="ORF">CIJ84_05460</name>
    <name evidence="1" type="ORF">CNQ34_08705</name>
    <name evidence="4" type="ORF">COH52_04305</name>
    <name evidence="3" type="ORF">COI09_02240</name>
</gene>
<accession>A0A1B1X1W6</accession>
<dbReference type="Proteomes" id="UP000283666">
    <property type="component" value="Unassembled WGS sequence"/>
</dbReference>
<evidence type="ECO:0000313" key="3">
    <source>
        <dbReference type="EMBL" id="RQJ68175.1"/>
    </source>
</evidence>